<dbReference type="AlphaFoldDB" id="A0A7G3AQ64"/>
<feature type="compositionally biased region" description="Basic and acidic residues" evidence="5">
    <location>
        <begin position="516"/>
        <end position="525"/>
    </location>
</feature>
<evidence type="ECO:0000256" key="4">
    <source>
        <dbReference type="ARBA" id="ARBA00022729"/>
    </source>
</evidence>
<dbReference type="PANTHER" id="PTHR10009">
    <property type="entry name" value="PROTEIN YELLOW-RELATED"/>
    <property type="match status" value="1"/>
</dbReference>
<organism evidence="6">
    <name type="scientific">Lutzomyia longipalpis</name>
    <name type="common">Sand fly</name>
    <dbReference type="NCBI Taxonomy" id="7200"/>
    <lineage>
        <taxon>Eukaryota</taxon>
        <taxon>Metazoa</taxon>
        <taxon>Ecdysozoa</taxon>
        <taxon>Arthropoda</taxon>
        <taxon>Hexapoda</taxon>
        <taxon>Insecta</taxon>
        <taxon>Pterygota</taxon>
        <taxon>Neoptera</taxon>
        <taxon>Endopterygota</taxon>
        <taxon>Diptera</taxon>
        <taxon>Nematocera</taxon>
        <taxon>Psychodoidea</taxon>
        <taxon>Psychodidae</taxon>
        <taxon>Lutzomyia</taxon>
        <taxon>Lutzomyia</taxon>
    </lineage>
</organism>
<dbReference type="InterPro" id="IPR011042">
    <property type="entry name" value="6-blade_b-propeller_TolB-like"/>
</dbReference>
<dbReference type="SUPFAM" id="SSF63825">
    <property type="entry name" value="YWTD domain"/>
    <property type="match status" value="1"/>
</dbReference>
<evidence type="ECO:0000256" key="1">
    <source>
        <dbReference type="ARBA" id="ARBA00004613"/>
    </source>
</evidence>
<comment type="subcellular location">
    <subcellularLocation>
        <location evidence="1">Secreted</location>
    </subcellularLocation>
</comment>
<sequence length="629" mass="71648">MTVDTNAYNCDDAHAYMPNLELRNLLVYSLRRNDIWTFTHPFMQPDMANANYVLDGLKFGFPDGIFSVALSPNVNNRIAFFHPLASLQEFSVPTRVLKDKSLSPDKYAPGDFKDLGVRGRQAQSATHDIDQRGVLYYTEIQTNSIKCWNTQTALKPENVGTVYEDAETLTYPNDLEIDPVGDIWAMSNRLPIFIYRGLNPDEYNFHIVRGRGDYAIQNTVCNVPDPDAITLVFLLSFLLGTSCAGELKEIFKWKQVYYEGIPPEITGYDNYNNVPMGVTHHKGRLFVAIPRRAPNVLSTLNVISMSEAKSTESPLLRPYPSLEMNRLDSSLPKEERFTSIYRMRMDTCERLWFVDTGRHVTNDGSMKGHPSVVYAINTTTDTVAERFLYPNNVMDANGASISVAVDIPNDKDCGGAFVYIPNLADGKIFVFSLREKKMWEFWHNFFHMNPYQGDYYVAGIHFQWPDGIFSIALSGQDCRGYRTAYFHPMSSFEEFSVSTEVLRNQSLSMRPQQGNDFKRIGERGDGSQSGSHYYDNSTGVIFFAEVGRNGIGCWNTVKPLMPKNMGTVMQDEKRFIYPADLNVDTSGNLWVITNTMPRWYYETLDTNEYNFRVWSAPTKEAIRGTICEL</sequence>
<protein>
    <submittedName>
        <fullName evidence="6">Putative major royal jelly protein</fullName>
    </submittedName>
</protein>
<proteinExistence type="inferred from homology"/>
<dbReference type="SUPFAM" id="SSF101898">
    <property type="entry name" value="NHL repeat"/>
    <property type="match status" value="1"/>
</dbReference>
<keyword evidence="3" id="KW-0964">Secreted</keyword>
<comment type="similarity">
    <text evidence="2">Belongs to the major royal jelly protein family.</text>
</comment>
<dbReference type="PANTHER" id="PTHR10009:SF10">
    <property type="entry name" value="L-DOPACHROME TAUTOMERASE YELLOW-F-RELATED"/>
    <property type="match status" value="1"/>
</dbReference>
<reference evidence="6" key="1">
    <citation type="journal article" date="2020" name="BMC">
        <title>Leishmania infection induces a limited differential gene expression in the sand fly midgut.</title>
        <authorList>
            <person name="Coutinho-Abreu I.V."/>
            <person name="Serafim T.D."/>
            <person name="Meneses C."/>
            <person name="Kamhawi S."/>
            <person name="Oliveira F."/>
            <person name="Valenzuela J.G."/>
        </authorList>
    </citation>
    <scope>NUCLEOTIDE SEQUENCE</scope>
    <source>
        <strain evidence="6">Jacobina</strain>
        <tissue evidence="6">Midgut</tissue>
    </source>
</reference>
<evidence type="ECO:0000256" key="5">
    <source>
        <dbReference type="SAM" id="MobiDB-lite"/>
    </source>
</evidence>
<evidence type="ECO:0000256" key="2">
    <source>
        <dbReference type="ARBA" id="ARBA00009127"/>
    </source>
</evidence>
<evidence type="ECO:0000313" key="6">
    <source>
        <dbReference type="EMBL" id="MBC1174028.1"/>
    </source>
</evidence>
<name>A0A7G3AQ64_LUTLO</name>
<evidence type="ECO:0000256" key="3">
    <source>
        <dbReference type="ARBA" id="ARBA00022525"/>
    </source>
</evidence>
<dbReference type="Gene3D" id="2.120.10.30">
    <property type="entry name" value="TolB, C-terminal domain"/>
    <property type="match status" value="2"/>
</dbReference>
<dbReference type="EMBL" id="GITU01005325">
    <property type="protein sequence ID" value="MBC1174028.1"/>
    <property type="molecule type" value="Transcribed_RNA"/>
</dbReference>
<dbReference type="GO" id="GO:0005576">
    <property type="term" value="C:extracellular region"/>
    <property type="evidence" value="ECO:0007669"/>
    <property type="project" value="UniProtKB-SubCell"/>
</dbReference>
<accession>A0A7G3AQ64</accession>
<feature type="region of interest" description="Disordered" evidence="5">
    <location>
        <begin position="513"/>
        <end position="532"/>
    </location>
</feature>
<dbReference type="InterPro" id="IPR017996">
    <property type="entry name" value="MRJP/yellow-related"/>
</dbReference>
<dbReference type="Pfam" id="PF03022">
    <property type="entry name" value="MRJP"/>
    <property type="match status" value="2"/>
</dbReference>
<dbReference type="VEuPathDB" id="VectorBase:LLONM1_006686"/>
<keyword evidence="4" id="KW-0732">Signal</keyword>